<protein>
    <submittedName>
        <fullName evidence="6">Mannan endo-1,4-beta-mannosidase</fullName>
        <ecNumber evidence="6">3.2.1.78</ecNumber>
    </submittedName>
</protein>
<name>A0ABX2FSV4_9BACT</name>
<dbReference type="Proteomes" id="UP000779507">
    <property type="component" value="Unassembled WGS sequence"/>
</dbReference>
<feature type="active site" description="Proton donor" evidence="4">
    <location>
        <position position="202"/>
    </location>
</feature>
<comment type="similarity">
    <text evidence="1 4">Belongs to the glycosyl hydrolase 26 family.</text>
</comment>
<dbReference type="InterPro" id="IPR016714">
    <property type="entry name" value="MANB/E"/>
</dbReference>
<reference evidence="6 7" key="1">
    <citation type="submission" date="2020-05" db="EMBL/GenBank/DDBJ databases">
        <title>Genomic Encyclopedia of Type Strains, Phase IV (KMG-V): Genome sequencing to study the core and pangenomes of soil and plant-associated prokaryotes.</title>
        <authorList>
            <person name="Whitman W."/>
        </authorList>
    </citation>
    <scope>NUCLEOTIDE SEQUENCE [LARGE SCALE GENOMIC DNA]</scope>
    <source>
        <strain evidence="6 7">9A</strain>
    </source>
</reference>
<accession>A0ABX2FSV4</accession>
<dbReference type="InterPro" id="IPR022790">
    <property type="entry name" value="GH26_dom"/>
</dbReference>
<gene>
    <name evidence="6" type="ORF">HNP98_002273</name>
</gene>
<organism evidence="6 7">
    <name type="scientific">Hymenobacter caeli</name>
    <dbReference type="NCBI Taxonomy" id="2735894"/>
    <lineage>
        <taxon>Bacteria</taxon>
        <taxon>Pseudomonadati</taxon>
        <taxon>Bacteroidota</taxon>
        <taxon>Cytophagia</taxon>
        <taxon>Cytophagales</taxon>
        <taxon>Hymenobacteraceae</taxon>
        <taxon>Hymenobacter</taxon>
    </lineage>
</organism>
<feature type="domain" description="GH26" evidence="5">
    <location>
        <begin position="46"/>
        <end position="376"/>
    </location>
</feature>
<dbReference type="EC" id="3.2.1.78" evidence="6"/>
<evidence type="ECO:0000256" key="3">
    <source>
        <dbReference type="ARBA" id="ARBA00023295"/>
    </source>
</evidence>
<dbReference type="Pfam" id="PF02156">
    <property type="entry name" value="Glyco_hydro_26"/>
    <property type="match status" value="1"/>
</dbReference>
<evidence type="ECO:0000259" key="5">
    <source>
        <dbReference type="PROSITE" id="PS51764"/>
    </source>
</evidence>
<dbReference type="InterPro" id="IPR017853">
    <property type="entry name" value="GH"/>
</dbReference>
<proteinExistence type="inferred from homology"/>
<dbReference type="RefSeq" id="WP_173810166.1">
    <property type="nucleotide sequence ID" value="NZ_JABSNP010000009.1"/>
</dbReference>
<evidence type="ECO:0000256" key="4">
    <source>
        <dbReference type="PROSITE-ProRule" id="PRU01100"/>
    </source>
</evidence>
<evidence type="ECO:0000256" key="2">
    <source>
        <dbReference type="ARBA" id="ARBA00022801"/>
    </source>
</evidence>
<dbReference type="EMBL" id="JABSNP010000009">
    <property type="protein sequence ID" value="NRT19444.1"/>
    <property type="molecule type" value="Genomic_DNA"/>
</dbReference>
<dbReference type="PRINTS" id="PR00739">
    <property type="entry name" value="GLHYDRLASE26"/>
</dbReference>
<evidence type="ECO:0000313" key="6">
    <source>
        <dbReference type="EMBL" id="NRT19444.1"/>
    </source>
</evidence>
<keyword evidence="2 4" id="KW-0378">Hydrolase</keyword>
<dbReference type="PANTHER" id="PTHR40079">
    <property type="entry name" value="MANNAN ENDO-1,4-BETA-MANNOSIDASE E-RELATED"/>
    <property type="match status" value="1"/>
</dbReference>
<dbReference type="PIRSF" id="PIRSF018168">
    <property type="entry name" value="Mannan-1_4-beta-mannosidase"/>
    <property type="match status" value="1"/>
</dbReference>
<dbReference type="SUPFAM" id="SSF51445">
    <property type="entry name" value="(Trans)glycosidases"/>
    <property type="match status" value="1"/>
</dbReference>
<dbReference type="InterPro" id="IPR000805">
    <property type="entry name" value="Glyco_hydro_26"/>
</dbReference>
<dbReference type="PROSITE" id="PS51764">
    <property type="entry name" value="GH26"/>
    <property type="match status" value="1"/>
</dbReference>
<evidence type="ECO:0000313" key="7">
    <source>
        <dbReference type="Proteomes" id="UP000779507"/>
    </source>
</evidence>
<dbReference type="GO" id="GO:0016985">
    <property type="term" value="F:mannan endo-1,4-beta-mannosidase activity"/>
    <property type="evidence" value="ECO:0007669"/>
    <property type="project" value="UniProtKB-EC"/>
</dbReference>
<keyword evidence="7" id="KW-1185">Reference proteome</keyword>
<evidence type="ECO:0000256" key="1">
    <source>
        <dbReference type="ARBA" id="ARBA00007754"/>
    </source>
</evidence>
<dbReference type="Gene3D" id="3.20.20.80">
    <property type="entry name" value="Glycosidases"/>
    <property type="match status" value="1"/>
</dbReference>
<feature type="active site" description="Nucleophile" evidence="4">
    <location>
        <position position="307"/>
    </location>
</feature>
<dbReference type="PANTHER" id="PTHR40079:SF4">
    <property type="entry name" value="GH26 DOMAIN-CONTAINING PROTEIN-RELATED"/>
    <property type="match status" value="1"/>
</dbReference>
<comment type="caution">
    <text evidence="6">The sequence shown here is derived from an EMBL/GenBank/DDBJ whole genome shotgun (WGS) entry which is preliminary data.</text>
</comment>
<sequence length="390" mass="43722">MSNQANWWLVAAAAAGLLGCRAGQPGGGPAARFPYPVRVVDAHATYATKALFYNLQHPARPGILFGQQDATQYGVGWHDQPDRSDVKSVCGSHPALYGWDVAELVNARLRGRPATDSVLVRHRQLVVDAYERGGLNTFCWHMDNFVTGKNFYDTTAVVPAILPGGARHADYRRALDIVADYFNHLRAADGTPVPVIFRPFHEHTGSWFWWGRRHCTRAEFVQLWQFTVRYLRDEKHVHNLLFAYSPDRVPDMAAYFERYPGDAYVDVLGFDDYGDFTNLTTPNKGVATLEALVAEAHRRGKIAALTEAGLEKVPNPNWFDDNLLGQIKASPQARQIAYLMVWRNAHPGHFYAPYPGQASVPGFLKFYADPLTVFESDHPQLYTLPPGAKR</sequence>
<keyword evidence="3 4" id="KW-0326">Glycosidase</keyword>